<dbReference type="OrthoDB" id="9802516at2"/>
<proteinExistence type="inferred from homology"/>
<dbReference type="InterPro" id="IPR011335">
    <property type="entry name" value="Restrct_endonuc-II-like"/>
</dbReference>
<dbReference type="Gene3D" id="3.40.1350.10">
    <property type="match status" value="1"/>
</dbReference>
<dbReference type="AlphaFoldDB" id="A0A3Q9ICR2"/>
<keyword evidence="4" id="KW-1185">Reference proteome</keyword>
<evidence type="ECO:0000256" key="1">
    <source>
        <dbReference type="ARBA" id="ARBA00006738"/>
    </source>
</evidence>
<protein>
    <recommendedName>
        <fullName evidence="2">UPF0102 protein EI981_17905</fullName>
    </recommendedName>
</protein>
<dbReference type="Pfam" id="PF02021">
    <property type="entry name" value="UPF0102"/>
    <property type="match status" value="1"/>
</dbReference>
<dbReference type="NCBIfam" id="TIGR00252">
    <property type="entry name" value="YraN family protein"/>
    <property type="match status" value="1"/>
</dbReference>
<name>A0A3Q9ICR2_9BACL</name>
<accession>A0A3Q9ICR2</accession>
<dbReference type="GO" id="GO:0003676">
    <property type="term" value="F:nucleic acid binding"/>
    <property type="evidence" value="ECO:0007669"/>
    <property type="project" value="InterPro"/>
</dbReference>
<dbReference type="InterPro" id="IPR011856">
    <property type="entry name" value="tRNA_endonuc-like_dom_sf"/>
</dbReference>
<dbReference type="HAMAP" id="MF_00048">
    <property type="entry name" value="UPF0102"/>
    <property type="match status" value="1"/>
</dbReference>
<dbReference type="InterPro" id="IPR003509">
    <property type="entry name" value="UPF0102_YraN-like"/>
</dbReference>
<evidence type="ECO:0000313" key="4">
    <source>
        <dbReference type="Proteomes" id="UP000270678"/>
    </source>
</evidence>
<dbReference type="Proteomes" id="UP000270678">
    <property type="component" value="Chromosome"/>
</dbReference>
<dbReference type="PANTHER" id="PTHR34039:SF1">
    <property type="entry name" value="UPF0102 PROTEIN YRAN"/>
    <property type="match status" value="1"/>
</dbReference>
<evidence type="ECO:0000256" key="2">
    <source>
        <dbReference type="HAMAP-Rule" id="MF_00048"/>
    </source>
</evidence>
<organism evidence="3 4">
    <name type="scientific">Paenibacillus lutimineralis</name>
    <dbReference type="NCBI Taxonomy" id="2707005"/>
    <lineage>
        <taxon>Bacteria</taxon>
        <taxon>Bacillati</taxon>
        <taxon>Bacillota</taxon>
        <taxon>Bacilli</taxon>
        <taxon>Bacillales</taxon>
        <taxon>Paenibacillaceae</taxon>
        <taxon>Paenibacillus</taxon>
    </lineage>
</organism>
<sequence>MSNSRNERSGIDERQARGRQAENMAAQYLQNQGYRILARNWRCRTGELDLIVTKEEQIVIVEVRSRSGYALAYGFPSESITPRKIRKVRDTAAVYLLQTAKQTALVRFDVITVLYHGDGETQLEHLEAAF</sequence>
<dbReference type="PANTHER" id="PTHR34039">
    <property type="entry name" value="UPF0102 PROTEIN YRAN"/>
    <property type="match status" value="1"/>
</dbReference>
<evidence type="ECO:0000313" key="3">
    <source>
        <dbReference type="EMBL" id="AZS16128.1"/>
    </source>
</evidence>
<reference evidence="4" key="1">
    <citation type="submission" date="2018-12" db="EMBL/GenBank/DDBJ databases">
        <title>Complete genome sequence of Paenibacillus sp. MBLB1234.</title>
        <authorList>
            <person name="Nam Y.-D."/>
            <person name="Kang J."/>
            <person name="Chung W.-H."/>
            <person name="Park Y.S."/>
        </authorList>
    </citation>
    <scope>NUCLEOTIDE SEQUENCE [LARGE SCALE GENOMIC DNA]</scope>
    <source>
        <strain evidence="4">MBLB1234</strain>
    </source>
</reference>
<dbReference type="NCBIfam" id="NF009150">
    <property type="entry name" value="PRK12497.1-3"/>
    <property type="match status" value="1"/>
</dbReference>
<dbReference type="RefSeq" id="WP_127000435.1">
    <property type="nucleotide sequence ID" value="NZ_CP034346.1"/>
</dbReference>
<dbReference type="KEGG" id="plut:EI981_17905"/>
<dbReference type="EMBL" id="CP034346">
    <property type="protein sequence ID" value="AZS16128.1"/>
    <property type="molecule type" value="Genomic_DNA"/>
</dbReference>
<dbReference type="SUPFAM" id="SSF52980">
    <property type="entry name" value="Restriction endonuclease-like"/>
    <property type="match status" value="1"/>
</dbReference>
<gene>
    <name evidence="3" type="ORF">EI981_17905</name>
</gene>
<comment type="similarity">
    <text evidence="1 2">Belongs to the UPF0102 family.</text>
</comment>
<dbReference type="NCBIfam" id="NF009154">
    <property type="entry name" value="PRK12497.3-3"/>
    <property type="match status" value="1"/>
</dbReference>
<dbReference type="CDD" id="cd20736">
    <property type="entry name" value="PoNe_Nuclease"/>
    <property type="match status" value="1"/>
</dbReference>